<feature type="region of interest" description="Disordered" evidence="8">
    <location>
        <begin position="685"/>
        <end position="730"/>
    </location>
</feature>
<organism evidence="10 11">
    <name type="scientific">Pogonophryne albipinna</name>
    <dbReference type="NCBI Taxonomy" id="1090488"/>
    <lineage>
        <taxon>Eukaryota</taxon>
        <taxon>Metazoa</taxon>
        <taxon>Chordata</taxon>
        <taxon>Craniata</taxon>
        <taxon>Vertebrata</taxon>
        <taxon>Euteleostomi</taxon>
        <taxon>Actinopterygii</taxon>
        <taxon>Neopterygii</taxon>
        <taxon>Teleostei</taxon>
        <taxon>Neoteleostei</taxon>
        <taxon>Acanthomorphata</taxon>
        <taxon>Eupercaria</taxon>
        <taxon>Perciformes</taxon>
        <taxon>Notothenioidei</taxon>
        <taxon>Pogonophryne</taxon>
    </lineage>
</organism>
<feature type="region of interest" description="Disordered" evidence="8">
    <location>
        <begin position="837"/>
        <end position="904"/>
    </location>
</feature>
<dbReference type="GO" id="GO:0048788">
    <property type="term" value="C:cytoskeleton of presynaptic active zone"/>
    <property type="evidence" value="ECO:0007669"/>
    <property type="project" value="TreeGrafter"/>
</dbReference>
<proteinExistence type="predicted"/>
<dbReference type="InterPro" id="IPR008899">
    <property type="entry name" value="Znf_piccolo"/>
</dbReference>
<evidence type="ECO:0000256" key="3">
    <source>
        <dbReference type="ARBA" id="ARBA00022771"/>
    </source>
</evidence>
<accession>A0AAD6B8C8</accession>
<feature type="domain" description="Zinc finger piccolo-type" evidence="9">
    <location>
        <begin position="753"/>
        <end position="810"/>
    </location>
</feature>
<dbReference type="Proteomes" id="UP001219934">
    <property type="component" value="Unassembled WGS sequence"/>
</dbReference>
<dbReference type="GO" id="GO:0098982">
    <property type="term" value="C:GABA-ergic synapse"/>
    <property type="evidence" value="ECO:0007669"/>
    <property type="project" value="TreeGrafter"/>
</dbReference>
<sequence length="1676" mass="175960">MFSSKFLSGANPLNAVSSVVNKFGLFGDDGEGDKNKKGPSQQGVKPPGEQQPGAGPGKGPQQQHGPQKSGQGPPIQTGQPLPKQGSPQLHGNGQTVPQNKPGGQTVTQKAGTQPEGSPKPGGQPQIVNTSGVQPGSPKASSQQQVPPKTGMQKQGPSKTGAQQQQQESTKAGSQQGSPKQQQGSPKVGQQQQSFRTTPQQSSNKPGSQPQGPKGPGLSQAGSSSPGPTKAGSQSKAVANTLCPVCKTTELNMHTKEPPNHKTCTQCKTEVCSFCGFSPPDSDGREWLCLTCQVKRAQGFSEPPGPSMKKPIPNKVSAAQNQTPSPAAPVKKEMSGAGSPQKMQSTSAKVQAKVEAAKGSDIQKQASPASVHKMTPETQRTSRPQQPDQISQTGRKQSSAKQESGGLFGFGGAKTEAAKPEESVSGKMFGFGSSIFSSASTLIASAVQDESKTTPPVSPKMQSTKETKPAAVQKSVQDNKQEQPLQAKASPAGQVKVEKAQSETPNATAASHNAPKGGQCTCPICKVMLNMGSKDPPNYNTCTDCKSTVCNQCGFNPLPNVNEGKEWLCLNCQVKRAQEGPGQPSLQKTAAPDKTEAAKRPASTAPGQKTPQDSRKAGPQKQPDQTSQMSQKKGNATASTQQESGGFFGFGGPKSQPDAAKPAVTGKMMGFGSSIFNSASTLITSAVQDDPKTTPPLSPKLPTTKDSKSPIATKTGQETKPGQPQLTKASQSVQTKVDKLQSATLVVSKAGHSTCPLCKLELNVGSQDPPNYNTCTDCKNTVCNQCGFNPMPNVKEVQEWLCLNCQMQRALGAAEPPGTPMMKLQGSPNKVPASAINKATPQLVKPQKIDTQTPTESKIKNTSAPGSPQRKPPIPAEQPATAKVVKLPESPKQVSPSPAKVGKVPSEVPKDAAAHKAGQSTCPLCKVELNFGSKEPPNYNNCTECKNTVCNQCGFNPMPNNSEVKHWLCLNCQMQRALSASESTGPPMKSADSISPSAGHQKTKASNQVETRNKSDAPSKIQNQGLDTLQEKGSPKPGSLLKAQAAAVTKETKAAKGPDLDPKASPTPVQKAPLGIAGDSQKPTDKISDPGLNPSKITPDTKGELGNPIGLSGPKTGPDASKTTESVTGKMFGFGSSIFSSASTLVSSAVQEVSSTTPPGFRKMSAGPKISPRSTPTASPKMSPAREPKTLSQKPEQGRKPVESHQSKEDKAPLQLPRASAISQTSSKGSKATCPLCKVELNMSSKDPPNYNTCTECKTTVCSQCGFNPIPIGKLKEWLCLTCQTQRAVGATQPKGVSSVKSQIPAQQKKDLISSAEHEKNDVTQRKPSVIPQPTRTEAANKQEDQKQHSPVPSPKRMQEPQKTPGLNKSPQQTRQGERKQSISTAATQQESGGFFGFGGGKAQPDAAKPAESGTGKMFGFGSSIFTSASTLITSAVQDQPKTTPPVSPKMSAAKEIRSPAAQRREQQTKPEQPQETKTPPSVQAKVDKAPSEPPKASAASQVAVKPGQSICPLCKVQLNVGSKDPPNYNSCTECKNTVCNQCGCNPLPNETAVKEWLCLTCQTQRAVGATQSQGANPVNSQIPATPQKKDIISPAERKKDSTQKKPSETAQPATTETANKPKDHKQPSPVPSPKDPQKTPSPNKSPQQTRQTERKQSNAAAATRRESAGFFGFGGG</sequence>
<feature type="compositionally biased region" description="Polar residues" evidence="8">
    <location>
        <begin position="621"/>
        <end position="643"/>
    </location>
</feature>
<dbReference type="Gene3D" id="3.30.40.10">
    <property type="entry name" value="Zinc/RING finger domain, C3HC4 (zinc finger)"/>
    <property type="match status" value="6"/>
</dbReference>
<feature type="region of interest" description="Disordered" evidence="8">
    <location>
        <begin position="1569"/>
        <end position="1676"/>
    </location>
</feature>
<feature type="compositionally biased region" description="Polar residues" evidence="8">
    <location>
        <begin position="991"/>
        <end position="1009"/>
    </location>
</feature>
<dbReference type="Pfam" id="PF05715">
    <property type="entry name" value="zf-piccolo"/>
    <property type="match status" value="6"/>
</dbReference>
<feature type="compositionally biased region" description="Polar residues" evidence="8">
    <location>
        <begin position="85"/>
        <end position="115"/>
    </location>
</feature>
<feature type="compositionally biased region" description="Low complexity" evidence="8">
    <location>
        <begin position="45"/>
        <end position="74"/>
    </location>
</feature>
<feature type="compositionally biased region" description="Basic and acidic residues" evidence="8">
    <location>
        <begin position="1338"/>
        <end position="1347"/>
    </location>
</feature>
<feature type="region of interest" description="Disordered" evidence="8">
    <location>
        <begin position="577"/>
        <end position="662"/>
    </location>
</feature>
<dbReference type="PANTHER" id="PTHR14113">
    <property type="entry name" value="PICCOLO/BASSOON"/>
    <property type="match status" value="1"/>
</dbReference>
<keyword evidence="6" id="KW-0966">Cell projection</keyword>
<feature type="compositionally biased region" description="Polar residues" evidence="8">
    <location>
        <begin position="501"/>
        <end position="510"/>
    </location>
</feature>
<keyword evidence="4" id="KW-0862">Zinc</keyword>
<feature type="region of interest" description="Disordered" evidence="8">
    <location>
        <begin position="23"/>
        <end position="235"/>
    </location>
</feature>
<dbReference type="EMBL" id="JAPTMU010000009">
    <property type="protein sequence ID" value="KAJ4938109.1"/>
    <property type="molecule type" value="Genomic_DNA"/>
</dbReference>
<feature type="domain" description="Zinc finger piccolo-type" evidence="9">
    <location>
        <begin position="920"/>
        <end position="977"/>
    </location>
</feature>
<feature type="compositionally biased region" description="Basic and acidic residues" evidence="8">
    <location>
        <begin position="1195"/>
        <end position="1211"/>
    </location>
</feature>
<feature type="region of interest" description="Disordered" evidence="8">
    <location>
        <begin position="1144"/>
        <end position="1230"/>
    </location>
</feature>
<feature type="domain" description="Zinc finger piccolo-type" evidence="9">
    <location>
        <begin position="1510"/>
        <end position="1567"/>
    </location>
</feature>
<feature type="compositionally biased region" description="Basic and acidic residues" evidence="8">
    <location>
        <begin position="1452"/>
        <end position="1474"/>
    </location>
</feature>
<protein>
    <recommendedName>
        <fullName evidence="9">Zinc finger piccolo-type domain-containing protein</fullName>
    </recommendedName>
</protein>
<dbReference type="SUPFAM" id="SSF57903">
    <property type="entry name" value="FYVE/PHD zinc finger"/>
    <property type="match status" value="6"/>
</dbReference>
<evidence type="ECO:0000256" key="7">
    <source>
        <dbReference type="ARBA" id="ARBA00034101"/>
    </source>
</evidence>
<feature type="domain" description="Zinc finger piccolo-type" evidence="9">
    <location>
        <begin position="1232"/>
        <end position="1288"/>
    </location>
</feature>
<feature type="compositionally biased region" description="Polar residues" evidence="8">
    <location>
        <begin position="1638"/>
        <end position="1650"/>
    </location>
</feature>
<feature type="region of interest" description="Disordered" evidence="8">
    <location>
        <begin position="1290"/>
        <end position="1414"/>
    </location>
</feature>
<feature type="domain" description="Zinc finger piccolo-type" evidence="9">
    <location>
        <begin position="241"/>
        <end position="296"/>
    </location>
</feature>
<evidence type="ECO:0000256" key="2">
    <source>
        <dbReference type="ARBA" id="ARBA00022737"/>
    </source>
</evidence>
<feature type="domain" description="Zinc finger piccolo-type" evidence="9">
    <location>
        <begin position="520"/>
        <end position="576"/>
    </location>
</feature>
<evidence type="ECO:0000256" key="4">
    <source>
        <dbReference type="ARBA" id="ARBA00022833"/>
    </source>
</evidence>
<feature type="compositionally biased region" description="Polar residues" evidence="8">
    <location>
        <begin position="375"/>
        <end position="401"/>
    </location>
</feature>
<dbReference type="GO" id="GO:0030424">
    <property type="term" value="C:axon"/>
    <property type="evidence" value="ECO:0007669"/>
    <property type="project" value="TreeGrafter"/>
</dbReference>
<dbReference type="GO" id="GO:0035418">
    <property type="term" value="P:protein localization to synapse"/>
    <property type="evidence" value="ECO:0007669"/>
    <property type="project" value="TreeGrafter"/>
</dbReference>
<evidence type="ECO:0000256" key="1">
    <source>
        <dbReference type="ARBA" id="ARBA00022723"/>
    </source>
</evidence>
<feature type="compositionally biased region" description="Polar residues" evidence="8">
    <location>
        <begin position="1294"/>
        <end position="1305"/>
    </location>
</feature>
<dbReference type="GO" id="GO:0098978">
    <property type="term" value="C:glutamatergic synapse"/>
    <property type="evidence" value="ECO:0007669"/>
    <property type="project" value="TreeGrafter"/>
</dbReference>
<feature type="compositionally biased region" description="Basic and acidic residues" evidence="8">
    <location>
        <begin position="1307"/>
        <end position="1324"/>
    </location>
</feature>
<keyword evidence="2" id="KW-0677">Repeat</keyword>
<feature type="compositionally biased region" description="Low complexity" evidence="8">
    <location>
        <begin position="172"/>
        <end position="211"/>
    </location>
</feature>
<feature type="compositionally biased region" description="Polar residues" evidence="8">
    <location>
        <begin position="1381"/>
        <end position="1391"/>
    </location>
</feature>
<dbReference type="InterPro" id="IPR011011">
    <property type="entry name" value="Znf_FYVE_PHD"/>
</dbReference>
<feature type="compositionally biased region" description="Polar residues" evidence="8">
    <location>
        <begin position="709"/>
        <end position="730"/>
    </location>
</feature>
<feature type="region of interest" description="Disordered" evidence="8">
    <location>
        <begin position="298"/>
        <end position="429"/>
    </location>
</feature>
<feature type="compositionally biased region" description="Basic and acidic residues" evidence="8">
    <location>
        <begin position="1049"/>
        <end position="1061"/>
    </location>
</feature>
<evidence type="ECO:0000256" key="8">
    <source>
        <dbReference type="SAM" id="MobiDB-lite"/>
    </source>
</evidence>
<feature type="compositionally biased region" description="Polar residues" evidence="8">
    <location>
        <begin position="219"/>
        <end position="235"/>
    </location>
</feature>
<feature type="compositionally biased region" description="Basic and acidic residues" evidence="8">
    <location>
        <begin position="1587"/>
        <end position="1607"/>
    </location>
</feature>
<evidence type="ECO:0000256" key="6">
    <source>
        <dbReference type="ARBA" id="ARBA00023273"/>
    </source>
</evidence>
<evidence type="ECO:0000313" key="11">
    <source>
        <dbReference type="Proteomes" id="UP001219934"/>
    </source>
</evidence>
<feature type="compositionally biased region" description="Polar residues" evidence="8">
    <location>
        <begin position="125"/>
        <end position="171"/>
    </location>
</feature>
<dbReference type="GO" id="GO:0008270">
    <property type="term" value="F:zinc ion binding"/>
    <property type="evidence" value="ECO:0007669"/>
    <property type="project" value="UniProtKB-KW"/>
</dbReference>
<evidence type="ECO:0000259" key="9">
    <source>
        <dbReference type="Pfam" id="PF05715"/>
    </source>
</evidence>
<dbReference type="GO" id="GO:1904071">
    <property type="term" value="P:presynaptic active zone assembly"/>
    <property type="evidence" value="ECO:0007669"/>
    <property type="project" value="TreeGrafter"/>
</dbReference>
<feature type="region of interest" description="Disordered" evidence="8">
    <location>
        <begin position="446"/>
        <end position="515"/>
    </location>
</feature>
<gene>
    <name evidence="10" type="ORF">JOQ06_002735</name>
</gene>
<keyword evidence="5" id="KW-0770">Synapse</keyword>
<evidence type="ECO:0000256" key="5">
    <source>
        <dbReference type="ARBA" id="ARBA00023018"/>
    </source>
</evidence>
<feature type="compositionally biased region" description="Polar residues" evidence="8">
    <location>
        <begin position="1608"/>
        <end position="1618"/>
    </location>
</feature>
<dbReference type="GO" id="GO:0098882">
    <property type="term" value="F:structural constituent of presynaptic active zone"/>
    <property type="evidence" value="ECO:0007669"/>
    <property type="project" value="TreeGrafter"/>
</dbReference>
<comment type="subcellular location">
    <subcellularLocation>
        <location evidence="7">Presynaptic active zone</location>
    </subcellularLocation>
</comment>
<keyword evidence="11" id="KW-1185">Reference proteome</keyword>
<feature type="compositionally biased region" description="Polar residues" evidence="8">
    <location>
        <begin position="1569"/>
        <end position="1584"/>
    </location>
</feature>
<feature type="compositionally biased region" description="Polar residues" evidence="8">
    <location>
        <begin position="848"/>
        <end position="865"/>
    </location>
</feature>
<feature type="compositionally biased region" description="Polar residues" evidence="8">
    <location>
        <begin position="1360"/>
        <end position="1374"/>
    </location>
</feature>
<dbReference type="InterPro" id="IPR013083">
    <property type="entry name" value="Znf_RING/FYVE/PHD"/>
</dbReference>
<evidence type="ECO:0000313" key="10">
    <source>
        <dbReference type="EMBL" id="KAJ4938109.1"/>
    </source>
</evidence>
<feature type="compositionally biased region" description="Polar residues" evidence="8">
    <location>
        <begin position="1144"/>
        <end position="1157"/>
    </location>
</feature>
<keyword evidence="3" id="KW-0863">Zinc-finger</keyword>
<dbReference type="InterPro" id="IPR052098">
    <property type="entry name" value="Presynaptic_Scaffold_Bsn/Pclo"/>
</dbReference>
<feature type="compositionally biased region" description="Polar residues" evidence="8">
    <location>
        <begin position="1220"/>
        <end position="1229"/>
    </location>
</feature>
<name>A0AAD6B8C8_9TELE</name>
<reference evidence="10" key="1">
    <citation type="submission" date="2022-11" db="EMBL/GenBank/DDBJ databases">
        <title>Chromosome-level genome of Pogonophryne albipinna.</title>
        <authorList>
            <person name="Jo E."/>
        </authorList>
    </citation>
    <scope>NUCLEOTIDE SEQUENCE</scope>
    <source>
        <strain evidence="10">SGF0006</strain>
        <tissue evidence="10">Muscle</tissue>
    </source>
</reference>
<feature type="region of interest" description="Disordered" evidence="8">
    <location>
        <begin position="1436"/>
        <end position="1501"/>
    </location>
</feature>
<feature type="region of interest" description="Disordered" evidence="8">
    <location>
        <begin position="979"/>
        <end position="1126"/>
    </location>
</feature>
<dbReference type="PANTHER" id="PTHR14113:SF6">
    <property type="entry name" value="PROTEIN PICCOLO"/>
    <property type="match status" value="1"/>
</dbReference>
<comment type="caution">
    <text evidence="10">The sequence shown here is derived from an EMBL/GenBank/DDBJ whole genome shotgun (WGS) entry which is preliminary data.</text>
</comment>
<keyword evidence="1" id="KW-0479">Metal-binding</keyword>
<feature type="compositionally biased region" description="Polar residues" evidence="8">
    <location>
        <begin position="473"/>
        <end position="483"/>
    </location>
</feature>